<protein>
    <submittedName>
        <fullName evidence="1">Uncharacterized protein</fullName>
    </submittedName>
</protein>
<comment type="caution">
    <text evidence="1">The sequence shown here is derived from an EMBL/GenBank/DDBJ whole genome shotgun (WGS) entry which is preliminary data.</text>
</comment>
<gene>
    <name evidence="1" type="ORF">C0Z19_10060</name>
</gene>
<dbReference type="AlphaFoldDB" id="A0A2N7W7A5"/>
<organism evidence="1 2">
    <name type="scientific">Trinickia soli</name>
    <dbReference type="NCBI Taxonomy" id="380675"/>
    <lineage>
        <taxon>Bacteria</taxon>
        <taxon>Pseudomonadati</taxon>
        <taxon>Pseudomonadota</taxon>
        <taxon>Betaproteobacteria</taxon>
        <taxon>Burkholderiales</taxon>
        <taxon>Burkholderiaceae</taxon>
        <taxon>Trinickia</taxon>
    </lineage>
</organism>
<dbReference type="EMBL" id="PNYB01000007">
    <property type="protein sequence ID" value="PMS25287.1"/>
    <property type="molecule type" value="Genomic_DNA"/>
</dbReference>
<evidence type="ECO:0000313" key="2">
    <source>
        <dbReference type="Proteomes" id="UP000235347"/>
    </source>
</evidence>
<dbReference type="Proteomes" id="UP000235347">
    <property type="component" value="Unassembled WGS sequence"/>
</dbReference>
<name>A0A2N7W7A5_9BURK</name>
<sequence length="70" mass="7787">MASKRKNPCSLVVVNERNGNVLRGTSAILHATSRAGGFDKYMQDYGNAIQRNVFDALIEGERKPHLRRAS</sequence>
<proteinExistence type="predicted"/>
<keyword evidence="2" id="KW-1185">Reference proteome</keyword>
<accession>A0A2N7W7A5</accession>
<dbReference type="RefSeq" id="WP_102609675.1">
    <property type="nucleotide sequence ID" value="NZ_CADIKD010000010.1"/>
</dbReference>
<evidence type="ECO:0000313" key="1">
    <source>
        <dbReference type="EMBL" id="PMS25287.1"/>
    </source>
</evidence>
<reference evidence="1 2" key="1">
    <citation type="submission" date="2018-01" db="EMBL/GenBank/DDBJ databases">
        <title>Whole genome analyses suggest that Burkholderia sensu lato contains two further novel genera in the rhizoxinica-symbiotica group Mycetohabitans gen. nov., and Trinickia gen. nov.: implications for the evolution of diazotrophy and nodulation in the Burkholderiaceae.</title>
        <authorList>
            <person name="Estrada-de los Santos P."/>
            <person name="Palmer M."/>
            <person name="Chavez-Ramirez B."/>
            <person name="Beukes C."/>
            <person name="Steenkamp E.T."/>
            <person name="Hirsch A.M."/>
            <person name="Manyaka P."/>
            <person name="Maluk M."/>
            <person name="Lafos M."/>
            <person name="Crook M."/>
            <person name="Gross E."/>
            <person name="Simon M.F."/>
            <person name="Bueno dos Reis Junior F."/>
            <person name="Poole P.S."/>
            <person name="Venter S.N."/>
            <person name="James E.K."/>
        </authorList>
    </citation>
    <scope>NUCLEOTIDE SEQUENCE [LARGE SCALE GENOMIC DNA]</scope>
    <source>
        <strain evidence="1 2">GP25-8</strain>
    </source>
</reference>